<protein>
    <submittedName>
        <fullName evidence="1">Uncharacterized protein</fullName>
    </submittedName>
</protein>
<keyword evidence="2" id="KW-1185">Reference proteome</keyword>
<dbReference type="RefSeq" id="WP_037443530.1">
    <property type="nucleotide sequence ID" value="NZ_JNFF01000107.1"/>
</dbReference>
<dbReference type="Proteomes" id="UP000028007">
    <property type="component" value="Unassembled WGS sequence"/>
</dbReference>
<gene>
    <name evidence="1" type="ORF">N180_18270</name>
</gene>
<comment type="caution">
    <text evidence="1">The sequence shown here is derived from an EMBL/GenBank/DDBJ whole genome shotgun (WGS) entry which is preliminary data.</text>
</comment>
<accession>A0A081PDK1</accession>
<dbReference type="EMBL" id="JNFF01000107">
    <property type="protein sequence ID" value="KEQ28774.1"/>
    <property type="molecule type" value="Genomic_DNA"/>
</dbReference>
<dbReference type="eggNOG" id="COG2253">
    <property type="taxonomic scope" value="Bacteria"/>
</dbReference>
<evidence type="ECO:0000313" key="1">
    <source>
        <dbReference type="EMBL" id="KEQ28774.1"/>
    </source>
</evidence>
<sequence length="68" mass="7581">MLKWNTVDDLLKNSLLKLMAAEELSEMRLVGGTALSLHLGHRMSVDFEAIEKFLIGNIKTGLILLKTV</sequence>
<proteinExistence type="predicted"/>
<evidence type="ECO:0000313" key="2">
    <source>
        <dbReference type="Proteomes" id="UP000028007"/>
    </source>
</evidence>
<organism evidence="1 2">
    <name type="scientific">Pedobacter antarcticus 4BY</name>
    <dbReference type="NCBI Taxonomy" id="1358423"/>
    <lineage>
        <taxon>Bacteria</taxon>
        <taxon>Pseudomonadati</taxon>
        <taxon>Bacteroidota</taxon>
        <taxon>Sphingobacteriia</taxon>
        <taxon>Sphingobacteriales</taxon>
        <taxon>Sphingobacteriaceae</taxon>
        <taxon>Pedobacter</taxon>
    </lineage>
</organism>
<dbReference type="AlphaFoldDB" id="A0A081PDK1"/>
<name>A0A081PDK1_9SPHI</name>
<reference evidence="1 2" key="1">
    <citation type="journal article" date="1992" name="Int. J. Syst. Bacteriol.">
        <title>Sphingobacterium antarcticus sp. nov. a Psychrotrophic Bacterium from the Soils of Schirmacher Oasis, Antarctica.</title>
        <authorList>
            <person name="Shivaji S."/>
            <person name="Ray M.K."/>
            <person name="Rao N.S."/>
            <person name="Saiserr L."/>
            <person name="Jagannadham M.V."/>
            <person name="Kumar G.S."/>
            <person name="Reddy G."/>
            <person name="Bhargava P.M."/>
        </authorList>
    </citation>
    <scope>NUCLEOTIDE SEQUENCE [LARGE SCALE GENOMIC DNA]</scope>
    <source>
        <strain evidence="1 2">4BY</strain>
    </source>
</reference>